<sequence length="382" mass="42955">MNPFFDALSRQLNAPERRRQRQRHARAKAFQCVCGQRVFFNNTECLNCHRQLGFDPRHGHVVALDPGKTDGTWVEAGRVRGRTFKRCANFSSPAACNWLLPATRADDLCIACALNRTIPDLSVPGNGALWRKVESAKRQVIAQLLTLGLPIPRARAPGDGGLAFDLLAPSDDGAPLLTGHGQGLITLNVREADDAYRVQVREAMHEPYRTLVGHFRHEIGHFYWDRLVTGGPWLAPFRQVFGDEREDYAQALRRHYEQGAPADWAQRFISAYASSHPWEDWAETWAHYLHMMDTLDTAFSFGVARVPLEQVSDPFTRASLYDPDDPEGQGFLDLVNGWVALTGVLNELSRSMGQRDFYPFVLPAAVVGKLQFVHRVIRAAAR</sequence>
<protein>
    <recommendedName>
        <fullName evidence="1">Zinc-ribbon domain-containing protein</fullName>
    </recommendedName>
</protein>
<evidence type="ECO:0000313" key="3">
    <source>
        <dbReference type="Proteomes" id="UP000060602"/>
    </source>
</evidence>
<dbReference type="Gene3D" id="3.40.390.70">
    <property type="match status" value="1"/>
</dbReference>
<organism evidence="2 3">
    <name type="scientific">Alcaligenes xylosoxydans xylosoxydans</name>
    <name type="common">Achromobacter xylosoxidans</name>
    <dbReference type="NCBI Taxonomy" id="85698"/>
    <lineage>
        <taxon>Bacteria</taxon>
        <taxon>Pseudomonadati</taxon>
        <taxon>Pseudomonadota</taxon>
        <taxon>Betaproteobacteria</taxon>
        <taxon>Burkholderiales</taxon>
        <taxon>Alcaligenaceae</taxon>
        <taxon>Achromobacter</taxon>
    </lineage>
</organism>
<dbReference type="RefSeq" id="WP_061071262.1">
    <property type="nucleotide sequence ID" value="NZ_CP014060.2"/>
</dbReference>
<dbReference type="Pfam" id="PF15887">
    <property type="entry name" value="Peptidase_Mx"/>
    <property type="match status" value="1"/>
</dbReference>
<dbReference type="InterPro" id="IPR011201">
    <property type="entry name" value="Zinc-ribbon_6_bact"/>
</dbReference>
<reference evidence="3" key="1">
    <citation type="submission" date="2015-12" db="EMBL/GenBank/DDBJ databases">
        <title>FDA dAtabase for Regulatory Grade micrObial Sequences (FDA-ARGOS): Supporting development and validation of Infectious Disease Dx tests.</title>
        <authorList>
            <person name="Case J."/>
            <person name="Tallon L."/>
            <person name="Sadzewicz L."/>
            <person name="Sengamalay N."/>
            <person name="Ott S."/>
            <person name="Godinez A."/>
            <person name="Nagaraj S."/>
            <person name="Nadendla S."/>
            <person name="Sichtig H."/>
        </authorList>
    </citation>
    <scope>NUCLEOTIDE SEQUENCE [LARGE SCALE GENOMIC DNA]</scope>
    <source>
        <strain evidence="3">FDAARGOS_147</strain>
    </source>
</reference>
<gene>
    <name evidence="2" type="ORF">AL504_03930</name>
</gene>
<feature type="domain" description="Zinc-ribbon" evidence="1">
    <location>
        <begin position="30"/>
        <end position="122"/>
    </location>
</feature>
<dbReference type="EMBL" id="CP014060">
    <property type="protein sequence ID" value="AMG35263.1"/>
    <property type="molecule type" value="Genomic_DNA"/>
</dbReference>
<dbReference type="Proteomes" id="UP000060602">
    <property type="component" value="Chromosome"/>
</dbReference>
<evidence type="ECO:0000313" key="2">
    <source>
        <dbReference type="EMBL" id="AMG35263.1"/>
    </source>
</evidence>
<evidence type="ECO:0000259" key="1">
    <source>
        <dbReference type="Pfam" id="PF10005"/>
    </source>
</evidence>
<dbReference type="PIRSF" id="PIRSF012641">
    <property type="entry name" value="UCP012641"/>
    <property type="match status" value="1"/>
</dbReference>
<accession>A0A0X8NVR1</accession>
<dbReference type="InterPro" id="IPR031321">
    <property type="entry name" value="UCP012641"/>
</dbReference>
<name>A0A0X8NVR1_ALCXX</name>
<dbReference type="Pfam" id="PF10005">
    <property type="entry name" value="Zn_ribbon_DZR_6"/>
    <property type="match status" value="1"/>
</dbReference>
<proteinExistence type="predicted"/>
<dbReference type="AlphaFoldDB" id="A0A0X8NVR1"/>